<name>A0A2U1JWD8_9FLAO</name>
<protein>
    <submittedName>
        <fullName evidence="1">Uncharacterized protein</fullName>
    </submittedName>
</protein>
<dbReference type="Proteomes" id="UP000245618">
    <property type="component" value="Unassembled WGS sequence"/>
</dbReference>
<gene>
    <name evidence="1" type="ORF">DB891_07560</name>
</gene>
<keyword evidence="2" id="KW-1185">Reference proteome</keyword>
<dbReference type="OrthoDB" id="9930644at2"/>
<sequence length="64" mass="7728">MAFITTKKQLEAYKERIEHQMELLPLSLIFSEEDKGAIYTIYRDLIEICDRRIKSFPEKYNPFL</sequence>
<proteinExistence type="predicted"/>
<reference evidence="1 2" key="1">
    <citation type="submission" date="2018-04" db="EMBL/GenBank/DDBJ databases">
        <title>Flavobacterium sp. nov., isolated from glacier ice.</title>
        <authorList>
            <person name="Liu Q."/>
            <person name="Xin Y.-H."/>
        </authorList>
    </citation>
    <scope>NUCLEOTIDE SEQUENCE [LARGE SCALE GENOMIC DNA]</scope>
    <source>
        <strain evidence="1 2">LB2P30</strain>
    </source>
</reference>
<dbReference type="RefSeq" id="WP_116762177.1">
    <property type="nucleotide sequence ID" value="NZ_QCZH01000006.1"/>
</dbReference>
<organism evidence="1 2">
    <name type="scientific">Flavobacterium laiguense</name>
    <dbReference type="NCBI Taxonomy" id="2169409"/>
    <lineage>
        <taxon>Bacteria</taxon>
        <taxon>Pseudomonadati</taxon>
        <taxon>Bacteroidota</taxon>
        <taxon>Flavobacteriia</taxon>
        <taxon>Flavobacteriales</taxon>
        <taxon>Flavobacteriaceae</taxon>
        <taxon>Flavobacterium</taxon>
    </lineage>
</organism>
<dbReference type="AlphaFoldDB" id="A0A2U1JWD8"/>
<accession>A0A2U1JWD8</accession>
<comment type="caution">
    <text evidence="1">The sequence shown here is derived from an EMBL/GenBank/DDBJ whole genome shotgun (WGS) entry which is preliminary data.</text>
</comment>
<evidence type="ECO:0000313" key="1">
    <source>
        <dbReference type="EMBL" id="PWA09530.1"/>
    </source>
</evidence>
<dbReference type="EMBL" id="QCZH01000006">
    <property type="protein sequence ID" value="PWA09530.1"/>
    <property type="molecule type" value="Genomic_DNA"/>
</dbReference>
<evidence type="ECO:0000313" key="2">
    <source>
        <dbReference type="Proteomes" id="UP000245618"/>
    </source>
</evidence>